<sequence length="1072" mass="119266">MAGLNDPMRFIKAEEFFAKSSNTKQPKSLITAQSSQSIDPKDPLRYAALLTFDEGSTCLFQFVTPQLWRVRFDPAAKAAADYPDANSRTIVQNSFAGLVDELQQQLRRKDKAWNAPDTQPDSVWATQFQESSDGSGWTLASVQYPSSKAATAGTDGVVQVKAYFRKDPFQIQCTRTVQAQGDTFELPPGIAASSVERVIWQTSPTRTFSQNPEAPRASNIVLSIAKPGPAEYIGFGEQGGRTVMKSSTLMNYFCYDNLGYSKVYNQGPLDTREPLYHSQPYFLELNGTPGYQNVTATLVDNYSQVFVDLGQSDTGRTKLGVRFGTLDTYFLSADKIPQLIWLFTSIIGRPRLKPRFILGHHQGGYGYASRSQLEDVVSKYRSVGIPLDGLHIDVDFQHKYRTFTIDDQNFPDVAGMFGGLRASGVKCSTNITPIISLDGYRTNNDPYATINAAWDQDDHTNASKNYLIMDKRYLEGLNSQSPQTQQYLRYDGGQAMLTDPNNKDNRPTFNNGTTKDEYDYGENFNSGYPFHGGVSYGDGLGVTGFYPDLNRQAVREQFWAPQYQDLFDKGLEFVWQDMTTPAVAYCYGDMLGFPGRLLVSTDPYAQNADVMPPQLPAIELCALYSYNLHKATYKALQDMPKRQNKRNFIIGRGSCTGMHRFAGLWTGDNKSTWDFWRINIAQVLALGFGGITIAGVDMGGFMPSDDNGKWCDPDLFIRWYSGAFLLPWYRNHYNGKQGNKYFQEVYKFATIEQDYPSIHLPDDQRDLYASVLPICKYYVRLRYSLMQALYDRMFENLINGLPIARSMLITDPDDTALMNEAASYVDNQYLLGHYILVCPITDPDNVNGGSRQVYLPRPDSWFSFNLRIDQPNADDVGAIIPQINVRNYIGDGTANPINLNVYPGKDNTNQWYSMFLDDGTSRSSAPPDLPQYINIGHPEDPDAKGEYREVRIEQKTTGTTRTITLSHIHDNYDPTPDIGATYRVVIWMLASRDGNGNLVPSNPAPATTFADEAGKDVSGCAAEYRADLGALVATVPVHLAEGGILVITQSVGAVGNGVNGGGAVVNGANGVH</sequence>
<comment type="catalytic activity">
    <reaction evidence="1">
        <text>Hydrolysis of terminal, non-reducing (1-&gt;4)-linked alpha-D-glucose residues with release of alpha-D-glucose.</text>
        <dbReference type="EC" id="3.2.1.20"/>
    </reaction>
</comment>
<dbReference type="GO" id="GO:0030246">
    <property type="term" value="F:carbohydrate binding"/>
    <property type="evidence" value="ECO:0007669"/>
    <property type="project" value="InterPro"/>
</dbReference>
<dbReference type="Pfam" id="PF21365">
    <property type="entry name" value="Glyco_hydro_31_3rd"/>
    <property type="match status" value="1"/>
</dbReference>
<gene>
    <name evidence="7" type="ORF">OHK93_004306</name>
</gene>
<evidence type="ECO:0000259" key="6">
    <source>
        <dbReference type="Pfam" id="PF21365"/>
    </source>
</evidence>
<dbReference type="GO" id="GO:0005975">
    <property type="term" value="P:carbohydrate metabolic process"/>
    <property type="evidence" value="ECO:0007669"/>
    <property type="project" value="InterPro"/>
</dbReference>
<dbReference type="InterPro" id="IPR017853">
    <property type="entry name" value="GH"/>
</dbReference>
<evidence type="ECO:0000313" key="8">
    <source>
        <dbReference type="Proteomes" id="UP001161017"/>
    </source>
</evidence>
<evidence type="ECO:0000256" key="1">
    <source>
        <dbReference type="ARBA" id="ARBA00001657"/>
    </source>
</evidence>
<comment type="similarity">
    <text evidence="2 4">Belongs to the glycosyl hydrolase 31 family.</text>
</comment>
<feature type="domain" description="Glycosyl hydrolase family 31 C-terminal" evidence="6">
    <location>
        <begin position="800"/>
        <end position="865"/>
    </location>
</feature>
<evidence type="ECO:0000256" key="3">
    <source>
        <dbReference type="ARBA" id="ARBA00012741"/>
    </source>
</evidence>
<keyword evidence="8" id="KW-1185">Reference proteome</keyword>
<feature type="domain" description="Glycoside hydrolase family 31 TIM barrel" evidence="5">
    <location>
        <begin position="350"/>
        <end position="791"/>
    </location>
</feature>
<evidence type="ECO:0000256" key="4">
    <source>
        <dbReference type="RuleBase" id="RU361185"/>
    </source>
</evidence>
<dbReference type="PANTHER" id="PTHR22762:SF120">
    <property type="entry name" value="HETEROGLYCAN GLUCOSIDASE 1"/>
    <property type="match status" value="1"/>
</dbReference>
<dbReference type="EMBL" id="JAPUFD010000002">
    <property type="protein sequence ID" value="MDI1486116.1"/>
    <property type="molecule type" value="Genomic_DNA"/>
</dbReference>
<dbReference type="InterPro" id="IPR013780">
    <property type="entry name" value="Glyco_hydro_b"/>
</dbReference>
<reference evidence="7" key="1">
    <citation type="journal article" date="2023" name="Genome Biol. Evol.">
        <title>First Whole Genome Sequence and Flow Cytometry Genome Size Data for the Lichen-Forming Fungus Ramalina farinacea (Ascomycota).</title>
        <authorList>
            <person name="Llewellyn T."/>
            <person name="Mian S."/>
            <person name="Hill R."/>
            <person name="Leitch I.J."/>
            <person name="Gaya E."/>
        </authorList>
    </citation>
    <scope>NUCLEOTIDE SEQUENCE</scope>
    <source>
        <strain evidence="7">LIQ254RAFAR</strain>
    </source>
</reference>
<dbReference type="CDD" id="cd14752">
    <property type="entry name" value="GH31_N"/>
    <property type="match status" value="1"/>
</dbReference>
<proteinExistence type="inferred from homology"/>
<keyword evidence="4" id="KW-0326">Glycosidase</keyword>
<dbReference type="Gene3D" id="3.20.20.80">
    <property type="entry name" value="Glycosidases"/>
    <property type="match status" value="1"/>
</dbReference>
<dbReference type="Gene3D" id="2.60.40.1760">
    <property type="entry name" value="glycosyl hydrolase (family 31)"/>
    <property type="match status" value="1"/>
</dbReference>
<name>A0AA43QJM7_9LECA</name>
<dbReference type="Pfam" id="PF01055">
    <property type="entry name" value="Glyco_hydro_31_2nd"/>
    <property type="match status" value="1"/>
</dbReference>
<dbReference type="GO" id="GO:0004558">
    <property type="term" value="F:alpha-1,4-glucosidase activity"/>
    <property type="evidence" value="ECO:0007669"/>
    <property type="project" value="UniProtKB-EC"/>
</dbReference>
<dbReference type="SUPFAM" id="SSF51445">
    <property type="entry name" value="(Trans)glycosidases"/>
    <property type="match status" value="1"/>
</dbReference>
<dbReference type="SUPFAM" id="SSF74650">
    <property type="entry name" value="Galactose mutarotase-like"/>
    <property type="match status" value="1"/>
</dbReference>
<dbReference type="InterPro" id="IPR000322">
    <property type="entry name" value="Glyco_hydro_31_TIM"/>
</dbReference>
<dbReference type="AlphaFoldDB" id="A0AA43QJM7"/>
<comment type="caution">
    <text evidence="7">The sequence shown here is derived from an EMBL/GenBank/DDBJ whole genome shotgun (WGS) entry which is preliminary data.</text>
</comment>
<evidence type="ECO:0000259" key="5">
    <source>
        <dbReference type="Pfam" id="PF01055"/>
    </source>
</evidence>
<protein>
    <recommendedName>
        <fullName evidence="3">alpha-glucosidase</fullName>
        <ecNumber evidence="3">3.2.1.20</ecNumber>
    </recommendedName>
</protein>
<dbReference type="InterPro" id="IPR011013">
    <property type="entry name" value="Gal_mutarotase_sf_dom"/>
</dbReference>
<dbReference type="InterPro" id="IPR048395">
    <property type="entry name" value="Glyco_hydro_31_C"/>
</dbReference>
<dbReference type="PANTHER" id="PTHR22762">
    <property type="entry name" value="ALPHA-GLUCOSIDASE"/>
    <property type="match status" value="1"/>
</dbReference>
<dbReference type="Proteomes" id="UP001161017">
    <property type="component" value="Unassembled WGS sequence"/>
</dbReference>
<accession>A0AA43QJM7</accession>
<organism evidence="7 8">
    <name type="scientific">Ramalina farinacea</name>
    <dbReference type="NCBI Taxonomy" id="258253"/>
    <lineage>
        <taxon>Eukaryota</taxon>
        <taxon>Fungi</taxon>
        <taxon>Dikarya</taxon>
        <taxon>Ascomycota</taxon>
        <taxon>Pezizomycotina</taxon>
        <taxon>Lecanoromycetes</taxon>
        <taxon>OSLEUM clade</taxon>
        <taxon>Lecanoromycetidae</taxon>
        <taxon>Lecanorales</taxon>
        <taxon>Lecanorineae</taxon>
        <taxon>Ramalinaceae</taxon>
        <taxon>Ramalina</taxon>
    </lineage>
</organism>
<dbReference type="SUPFAM" id="SSF51011">
    <property type="entry name" value="Glycosyl hydrolase domain"/>
    <property type="match status" value="1"/>
</dbReference>
<keyword evidence="4" id="KW-0378">Hydrolase</keyword>
<evidence type="ECO:0000256" key="2">
    <source>
        <dbReference type="ARBA" id="ARBA00007806"/>
    </source>
</evidence>
<dbReference type="Gene3D" id="2.60.40.1180">
    <property type="entry name" value="Golgi alpha-mannosidase II"/>
    <property type="match status" value="2"/>
</dbReference>
<dbReference type="EC" id="3.2.1.20" evidence="3"/>
<evidence type="ECO:0000313" key="7">
    <source>
        <dbReference type="EMBL" id="MDI1486116.1"/>
    </source>
</evidence>